<dbReference type="AlphaFoldDB" id="A0A562RNF8"/>
<reference evidence="1 2" key="1">
    <citation type="journal article" date="2015" name="Stand. Genomic Sci.">
        <title>Genomic Encyclopedia of Bacterial and Archaeal Type Strains, Phase III: the genomes of soil and plant-associated and newly described type strains.</title>
        <authorList>
            <person name="Whitman W.B."/>
            <person name="Woyke T."/>
            <person name="Klenk H.P."/>
            <person name="Zhou Y."/>
            <person name="Lilburn T.G."/>
            <person name="Beck B.J."/>
            <person name="De Vos P."/>
            <person name="Vandamme P."/>
            <person name="Eisen J.A."/>
            <person name="Garrity G."/>
            <person name="Hugenholtz P."/>
            <person name="Kyrpides N.C."/>
        </authorList>
    </citation>
    <scope>NUCLEOTIDE SEQUENCE [LARGE SCALE GENOMIC DNA]</scope>
    <source>
        <strain evidence="1 2">CGMCC 1.10822</strain>
    </source>
</reference>
<dbReference type="InterPro" id="IPR009858">
    <property type="entry name" value="DUF1415"/>
</dbReference>
<dbReference type="Pfam" id="PF07209">
    <property type="entry name" value="DUF1415"/>
    <property type="match status" value="1"/>
</dbReference>
<evidence type="ECO:0000313" key="2">
    <source>
        <dbReference type="Proteomes" id="UP000318431"/>
    </source>
</evidence>
<comment type="caution">
    <text evidence="1">The sequence shown here is derived from an EMBL/GenBank/DDBJ whole genome shotgun (WGS) entry which is preliminary data.</text>
</comment>
<dbReference type="EMBL" id="VLLB01000001">
    <property type="protein sequence ID" value="TWI69946.1"/>
    <property type="molecule type" value="Genomic_DNA"/>
</dbReference>
<evidence type="ECO:0000313" key="1">
    <source>
        <dbReference type="EMBL" id="TWI69946.1"/>
    </source>
</evidence>
<gene>
    <name evidence="1" type="ORF">IP91_01024</name>
</gene>
<proteinExistence type="predicted"/>
<protein>
    <recommendedName>
        <fullName evidence="3">DUF1415 family protein</fullName>
    </recommendedName>
</protein>
<organism evidence="1 2">
    <name type="scientific">Pseudoduganella lurida</name>
    <dbReference type="NCBI Taxonomy" id="1036180"/>
    <lineage>
        <taxon>Bacteria</taxon>
        <taxon>Pseudomonadati</taxon>
        <taxon>Pseudomonadota</taxon>
        <taxon>Betaproteobacteria</taxon>
        <taxon>Burkholderiales</taxon>
        <taxon>Oxalobacteraceae</taxon>
        <taxon>Telluria group</taxon>
        <taxon>Pseudoduganella</taxon>
    </lineage>
</organism>
<dbReference type="Proteomes" id="UP000318431">
    <property type="component" value="Unassembled WGS sequence"/>
</dbReference>
<accession>A0A562RNF8</accession>
<sequence length="185" mass="20951">MNTVDQTTAIAATREWLEKAVIGLNLCPFAKAVHVKGQIRYVYSDADTPEALLELLMDELQFLADTPAEQVDTTLIVHPHVLSDFEDYNEFLDVADAALEDMQLDGELQVASFHPDYQFADTGKNDIGNYTNRTPYPTLHLLREESVERAVEAFPEAEAIFERNIETMEQLGHEGWDKLFPRVHG</sequence>
<dbReference type="OrthoDB" id="277390at2"/>
<name>A0A562RNF8_9BURK</name>
<keyword evidence="2" id="KW-1185">Reference proteome</keyword>
<evidence type="ECO:0008006" key="3">
    <source>
        <dbReference type="Google" id="ProtNLM"/>
    </source>
</evidence>
<dbReference type="RefSeq" id="WP_145647658.1">
    <property type="nucleotide sequence ID" value="NZ_VLLB01000001.1"/>
</dbReference>